<dbReference type="Gene3D" id="3.40.50.12780">
    <property type="entry name" value="N-terminal domain of ligase-like"/>
    <property type="match status" value="1"/>
</dbReference>
<organism evidence="1 2">
    <name type="scientific">Oryzomonas rubra</name>
    <dbReference type="NCBI Taxonomy" id="2509454"/>
    <lineage>
        <taxon>Bacteria</taxon>
        <taxon>Pseudomonadati</taxon>
        <taxon>Thermodesulfobacteriota</taxon>
        <taxon>Desulfuromonadia</taxon>
        <taxon>Geobacterales</taxon>
        <taxon>Geobacteraceae</taxon>
        <taxon>Oryzomonas</taxon>
    </lineage>
</organism>
<dbReference type="InterPro" id="IPR042099">
    <property type="entry name" value="ANL_N_sf"/>
</dbReference>
<keyword evidence="1" id="KW-0436">Ligase</keyword>
<name>A0A5A9XBH8_9BACT</name>
<dbReference type="GO" id="GO:0016874">
    <property type="term" value="F:ligase activity"/>
    <property type="evidence" value="ECO:0007669"/>
    <property type="project" value="UniProtKB-KW"/>
</dbReference>
<reference evidence="1 2" key="1">
    <citation type="submission" date="2019-04" db="EMBL/GenBank/DDBJ databases">
        <title>Geobacter ruber sp. nov., ferric-reducing bacteria isolated from paddy soil.</title>
        <authorList>
            <person name="Xu Z."/>
            <person name="Masuda Y."/>
            <person name="Itoh H."/>
            <person name="Senoo K."/>
        </authorList>
    </citation>
    <scope>NUCLEOTIDE SEQUENCE [LARGE SCALE GENOMIC DNA]</scope>
    <source>
        <strain evidence="1 2">Red88</strain>
    </source>
</reference>
<accession>A0A5A9XBH8</accession>
<dbReference type="InterPro" id="IPR053158">
    <property type="entry name" value="CapK_Type1_Caps_Biosynth"/>
</dbReference>
<comment type="caution">
    <text evidence="1">The sequence shown here is derived from an EMBL/GenBank/DDBJ whole genome shotgun (WGS) entry which is preliminary data.</text>
</comment>
<dbReference type="SUPFAM" id="SSF56801">
    <property type="entry name" value="Acetyl-CoA synthetase-like"/>
    <property type="match status" value="1"/>
</dbReference>
<evidence type="ECO:0000313" key="1">
    <source>
        <dbReference type="EMBL" id="KAA0890512.1"/>
    </source>
</evidence>
<dbReference type="RefSeq" id="WP_149308042.1">
    <property type="nucleotide sequence ID" value="NZ_SRSD01000007.1"/>
</dbReference>
<dbReference type="EMBL" id="SRSD01000007">
    <property type="protein sequence ID" value="KAA0890512.1"/>
    <property type="molecule type" value="Genomic_DNA"/>
</dbReference>
<protein>
    <submittedName>
        <fullName evidence="1">Phenylacetate--CoA ligase family protein</fullName>
    </submittedName>
</protein>
<dbReference type="PANTHER" id="PTHR36932:SF1">
    <property type="entry name" value="CAPSULAR POLYSACCHARIDE BIOSYNTHESIS PROTEIN"/>
    <property type="match status" value="1"/>
</dbReference>
<keyword evidence="2" id="KW-1185">Reference proteome</keyword>
<dbReference type="Proteomes" id="UP000324298">
    <property type="component" value="Unassembled WGS sequence"/>
</dbReference>
<gene>
    <name evidence="1" type="ORF">ET418_12710</name>
</gene>
<proteinExistence type="predicted"/>
<evidence type="ECO:0000313" key="2">
    <source>
        <dbReference type="Proteomes" id="UP000324298"/>
    </source>
</evidence>
<dbReference type="OrthoDB" id="5484550at2"/>
<dbReference type="PANTHER" id="PTHR36932">
    <property type="entry name" value="CAPSULAR POLYSACCHARIDE BIOSYNTHESIS PROTEIN"/>
    <property type="match status" value="1"/>
</dbReference>
<sequence>MSIYPFLCEKILMPAADIATRNKTMKCYDFYKQSQWWGRQDLKKYQDQRLLETIQIAYNEVPFYKELYDESGVDIRNITRTEDLTLLPIVSKDQLRNNYPDKCVRDSGHSWSEFCTSGSSGSPFAVRVDSNTMSQARALMLLRANYSGWEIGNPFLQTGMTLHRGIVKKVKDLLMRVEYVSAFNLSDRILDNYLQLIEDKRINYVMGYAGSLFCLAERAEQKGFNREMKGLVSWGDNLYKHYRTKIEKVFHCGVTDTYGCGEGIQIAAQCGMNDNAYHIFMPHVALEIVDDDGFPVKSGELGNVLLTRLDAGAMPLIRYKVGDIGRKSSAETCCCGRGLEMLTKIEGRDTDVVLTPNGNRLIVHFFTGIFEYYQSIDTFRIIQDKLGEITVQIVPRSNFNSEISERLIKEIKNKGDSDLQINLEFVEEIPLEKSNKRRFVVSKLAKGIETTL</sequence>
<dbReference type="AlphaFoldDB" id="A0A5A9XBH8"/>